<evidence type="ECO:0000256" key="1">
    <source>
        <dbReference type="ARBA" id="ARBA00005417"/>
    </source>
</evidence>
<dbReference type="SUPFAM" id="SSF55021">
    <property type="entry name" value="ACT-like"/>
    <property type="match status" value="1"/>
</dbReference>
<protein>
    <submittedName>
        <fullName evidence="10">D-methionine transport system ATP-binding protein</fullName>
    </submittedName>
</protein>
<evidence type="ECO:0000256" key="6">
    <source>
        <dbReference type="ARBA" id="ARBA00022967"/>
    </source>
</evidence>
<accession>A0A1G5HWI9</accession>
<dbReference type="Gene3D" id="3.40.50.300">
    <property type="entry name" value="P-loop containing nucleotide triphosphate hydrolases"/>
    <property type="match status" value="1"/>
</dbReference>
<dbReference type="InterPro" id="IPR041701">
    <property type="entry name" value="MetN_ABC"/>
</dbReference>
<name>A0A1G5HWI9_9BACL</name>
<dbReference type="GO" id="GO:0005886">
    <property type="term" value="C:plasma membrane"/>
    <property type="evidence" value="ECO:0007669"/>
    <property type="project" value="UniProtKB-ARBA"/>
</dbReference>
<dbReference type="Pfam" id="PF09383">
    <property type="entry name" value="NIL"/>
    <property type="match status" value="1"/>
</dbReference>
<dbReference type="GO" id="GO:0016887">
    <property type="term" value="F:ATP hydrolysis activity"/>
    <property type="evidence" value="ECO:0007669"/>
    <property type="project" value="InterPro"/>
</dbReference>
<dbReference type="FunFam" id="3.40.50.300:FF:000056">
    <property type="entry name" value="Cell division ATP-binding protein FtsE"/>
    <property type="match status" value="1"/>
</dbReference>
<dbReference type="Gene3D" id="3.30.70.260">
    <property type="match status" value="1"/>
</dbReference>
<dbReference type="PANTHER" id="PTHR43166:SF30">
    <property type="entry name" value="METHIONINE IMPORT ATP-BINDING PROTEIN METN"/>
    <property type="match status" value="1"/>
</dbReference>
<keyword evidence="11" id="KW-1185">Reference proteome</keyword>
<evidence type="ECO:0000256" key="5">
    <source>
        <dbReference type="ARBA" id="ARBA00022840"/>
    </source>
</evidence>
<dbReference type="Pfam" id="PF00005">
    <property type="entry name" value="ABC_tran"/>
    <property type="match status" value="1"/>
</dbReference>
<dbReference type="InterPro" id="IPR045865">
    <property type="entry name" value="ACT-like_dom_sf"/>
</dbReference>
<dbReference type="InterPro" id="IPR003593">
    <property type="entry name" value="AAA+_ATPase"/>
</dbReference>
<evidence type="ECO:0000256" key="3">
    <source>
        <dbReference type="ARBA" id="ARBA00022475"/>
    </source>
</evidence>
<dbReference type="SUPFAM" id="SSF52540">
    <property type="entry name" value="P-loop containing nucleoside triphosphate hydrolases"/>
    <property type="match status" value="1"/>
</dbReference>
<keyword evidence="7" id="KW-0029">Amino-acid transport</keyword>
<keyword evidence="8" id="KW-0472">Membrane</keyword>
<dbReference type="PROSITE" id="PS50893">
    <property type="entry name" value="ABC_TRANSPORTER_2"/>
    <property type="match status" value="1"/>
</dbReference>
<keyword evidence="5 10" id="KW-0067">ATP-binding</keyword>
<evidence type="ECO:0000313" key="11">
    <source>
        <dbReference type="Proteomes" id="UP000198538"/>
    </source>
</evidence>
<keyword evidence="4" id="KW-0547">Nucleotide-binding</keyword>
<gene>
    <name evidence="10" type="ORF">SAMN05720606_107214</name>
</gene>
<evidence type="ECO:0000256" key="4">
    <source>
        <dbReference type="ARBA" id="ARBA00022741"/>
    </source>
</evidence>
<dbReference type="PROSITE" id="PS00211">
    <property type="entry name" value="ABC_TRANSPORTER_1"/>
    <property type="match status" value="1"/>
</dbReference>
<dbReference type="InterPro" id="IPR018449">
    <property type="entry name" value="NIL_domain"/>
</dbReference>
<dbReference type="InterPro" id="IPR050086">
    <property type="entry name" value="MetN_ABC_transporter-like"/>
</dbReference>
<evidence type="ECO:0000313" key="10">
    <source>
        <dbReference type="EMBL" id="SCY67408.1"/>
    </source>
</evidence>
<dbReference type="STRING" id="582692.SAMN05720606_107214"/>
<dbReference type="GO" id="GO:0006865">
    <property type="term" value="P:amino acid transport"/>
    <property type="evidence" value="ECO:0007669"/>
    <property type="project" value="UniProtKB-KW"/>
</dbReference>
<dbReference type="CDD" id="cd03258">
    <property type="entry name" value="ABC_MetN_methionine_transporter"/>
    <property type="match status" value="1"/>
</dbReference>
<keyword evidence="6" id="KW-1278">Translocase</keyword>
<dbReference type="Proteomes" id="UP000198538">
    <property type="component" value="Unassembled WGS sequence"/>
</dbReference>
<dbReference type="InterPro" id="IPR027417">
    <property type="entry name" value="P-loop_NTPase"/>
</dbReference>
<sequence length="403" mass="44245">MLGANSYRIMLHMILADEKVISREEPSLYLQRALFLRRTGSFPFLRVKIYVGDGEGAVLVIELVGLTKTYGRRAKTTTALSHLDLKIQKGEIFGVIGHSGAGKSTLIRCINLLERPTEGEVWVDGINLTELSKSELQQQRRKIGMIFQHFNLLSSATVYDNVAFPLKLVNTPKDAIDRKVKEMLALVGLEQHSSKYPAQLSGGQKQRVGIARALASDPNVLLCDEATSALDPQTTNSILKLLLDINEKYNLTIVLITHEMHVIQNICDRVAVIHQGGIVEQGPVTEVFLKPQHAITRDFVSRDSEGGLALEEAVMANAGTELPAGVSSKLVKVSFLGDKTYEAILSRTVRKTGVDFAILQGTISTIKQVPYGQLTVRFEGDSAAIEQTLSELTAEGLDVEVLR</sequence>
<dbReference type="SMART" id="SM00930">
    <property type="entry name" value="NIL"/>
    <property type="match status" value="1"/>
</dbReference>
<dbReference type="InterPro" id="IPR017871">
    <property type="entry name" value="ABC_transporter-like_CS"/>
</dbReference>
<evidence type="ECO:0000259" key="9">
    <source>
        <dbReference type="PROSITE" id="PS50893"/>
    </source>
</evidence>
<dbReference type="AlphaFoldDB" id="A0A1G5HWI9"/>
<evidence type="ECO:0000256" key="8">
    <source>
        <dbReference type="ARBA" id="ARBA00023136"/>
    </source>
</evidence>
<dbReference type="GO" id="GO:0005524">
    <property type="term" value="F:ATP binding"/>
    <property type="evidence" value="ECO:0007669"/>
    <property type="project" value="UniProtKB-KW"/>
</dbReference>
<dbReference type="SMART" id="SM00382">
    <property type="entry name" value="AAA"/>
    <property type="match status" value="1"/>
</dbReference>
<comment type="similarity">
    <text evidence="1">Belongs to the ABC transporter superfamily.</text>
</comment>
<evidence type="ECO:0000256" key="7">
    <source>
        <dbReference type="ARBA" id="ARBA00022970"/>
    </source>
</evidence>
<dbReference type="InterPro" id="IPR003439">
    <property type="entry name" value="ABC_transporter-like_ATP-bd"/>
</dbReference>
<feature type="domain" description="ABC transporter" evidence="9">
    <location>
        <begin position="61"/>
        <end position="300"/>
    </location>
</feature>
<proteinExistence type="inferred from homology"/>
<dbReference type="EMBL" id="FMVM01000007">
    <property type="protein sequence ID" value="SCY67408.1"/>
    <property type="molecule type" value="Genomic_DNA"/>
</dbReference>
<dbReference type="PANTHER" id="PTHR43166">
    <property type="entry name" value="AMINO ACID IMPORT ATP-BINDING PROTEIN"/>
    <property type="match status" value="1"/>
</dbReference>
<reference evidence="11" key="1">
    <citation type="submission" date="2016-10" db="EMBL/GenBank/DDBJ databases">
        <authorList>
            <person name="Varghese N."/>
            <person name="Submissions S."/>
        </authorList>
    </citation>
    <scope>NUCLEOTIDE SEQUENCE [LARGE SCALE GENOMIC DNA]</scope>
    <source>
        <strain evidence="11">BL9</strain>
    </source>
</reference>
<evidence type="ECO:0000256" key="2">
    <source>
        <dbReference type="ARBA" id="ARBA00022448"/>
    </source>
</evidence>
<organism evidence="10 11">
    <name type="scientific">Paenibacillus polysaccharolyticus</name>
    <dbReference type="NCBI Taxonomy" id="582692"/>
    <lineage>
        <taxon>Bacteria</taxon>
        <taxon>Bacillati</taxon>
        <taxon>Bacillota</taxon>
        <taxon>Bacilli</taxon>
        <taxon>Bacillales</taxon>
        <taxon>Paenibacillaceae</taxon>
        <taxon>Paenibacillus</taxon>
    </lineage>
</organism>
<keyword evidence="2" id="KW-0813">Transport</keyword>
<keyword evidence="3" id="KW-1003">Cell membrane</keyword>